<keyword evidence="2" id="KW-1185">Reference proteome</keyword>
<evidence type="ECO:0000313" key="2">
    <source>
        <dbReference type="Proteomes" id="UP001168990"/>
    </source>
</evidence>
<organism evidence="1 2">
    <name type="scientific">Microctonus aethiopoides</name>
    <dbReference type="NCBI Taxonomy" id="144406"/>
    <lineage>
        <taxon>Eukaryota</taxon>
        <taxon>Metazoa</taxon>
        <taxon>Ecdysozoa</taxon>
        <taxon>Arthropoda</taxon>
        <taxon>Hexapoda</taxon>
        <taxon>Insecta</taxon>
        <taxon>Pterygota</taxon>
        <taxon>Neoptera</taxon>
        <taxon>Endopterygota</taxon>
        <taxon>Hymenoptera</taxon>
        <taxon>Apocrita</taxon>
        <taxon>Ichneumonoidea</taxon>
        <taxon>Braconidae</taxon>
        <taxon>Euphorinae</taxon>
        <taxon>Microctonus</taxon>
    </lineage>
</organism>
<protein>
    <submittedName>
        <fullName evidence="1">Uncharacterized protein</fullName>
    </submittedName>
</protein>
<dbReference type="Proteomes" id="UP001168990">
    <property type="component" value="Unassembled WGS sequence"/>
</dbReference>
<evidence type="ECO:0000313" key="1">
    <source>
        <dbReference type="EMBL" id="KAK0164587.1"/>
    </source>
</evidence>
<proteinExistence type="predicted"/>
<reference evidence="1" key="1">
    <citation type="journal article" date="2023" name="bioRxiv">
        <title>Scaffold-level genome assemblies of two parasitoid biocontrol wasps reveal the parthenogenesis mechanism and an associated novel virus.</title>
        <authorList>
            <person name="Inwood S."/>
            <person name="Skelly J."/>
            <person name="Guhlin J."/>
            <person name="Harrop T."/>
            <person name="Goldson S."/>
            <person name="Dearden P."/>
        </authorList>
    </citation>
    <scope>NUCLEOTIDE SEQUENCE</scope>
    <source>
        <strain evidence="1">Irish</strain>
        <tissue evidence="1">Whole body</tissue>
    </source>
</reference>
<reference evidence="1" key="2">
    <citation type="submission" date="2023-03" db="EMBL/GenBank/DDBJ databases">
        <authorList>
            <person name="Inwood S.N."/>
            <person name="Skelly J.G."/>
            <person name="Guhlin J."/>
            <person name="Harrop T.W.R."/>
            <person name="Goldson S.G."/>
            <person name="Dearden P.K."/>
        </authorList>
    </citation>
    <scope>NUCLEOTIDE SEQUENCE</scope>
    <source>
        <strain evidence="1">Irish</strain>
        <tissue evidence="1">Whole body</tissue>
    </source>
</reference>
<name>A0AA39F7W1_9HYME</name>
<dbReference type="EMBL" id="JAQQBS010001422">
    <property type="protein sequence ID" value="KAK0164587.1"/>
    <property type="molecule type" value="Genomic_DNA"/>
</dbReference>
<sequence>MERGSLSVQSSGRQYRLLFVLYHKPILHEKQRLGQEGCQCSSPMDVVACGESDHTNPEKRACGREWQLLEKAVMNESEKCIRNCDAMENEEGLERDDVMAFDNERMKHEPTLFPPFV</sequence>
<accession>A0AA39F7W1</accession>
<comment type="caution">
    <text evidence="1">The sequence shown here is derived from an EMBL/GenBank/DDBJ whole genome shotgun (WGS) entry which is preliminary data.</text>
</comment>
<gene>
    <name evidence="1" type="ORF">PV328_003198</name>
</gene>
<dbReference type="AlphaFoldDB" id="A0AA39F7W1"/>